<dbReference type="EMBL" id="FNWJ01000002">
    <property type="protein sequence ID" value="SEH15543.1"/>
    <property type="molecule type" value="Genomic_DNA"/>
</dbReference>
<name>A0A1H6FZU7_THEAL</name>
<evidence type="ECO:0000313" key="4">
    <source>
        <dbReference type="Proteomes" id="UP000222056"/>
    </source>
</evidence>
<dbReference type="SMART" id="SM00710">
    <property type="entry name" value="PbH1"/>
    <property type="match status" value="5"/>
</dbReference>
<dbReference type="InterPro" id="IPR039448">
    <property type="entry name" value="Beta_helix"/>
</dbReference>
<dbReference type="STRING" id="29539.SAMN02745716_1987"/>
<dbReference type="RefSeq" id="WP_143038687.1">
    <property type="nucleotide sequence ID" value="NZ_FNWJ01000002.1"/>
</dbReference>
<protein>
    <submittedName>
        <fullName evidence="3">Right handed beta helix region</fullName>
    </submittedName>
</protein>
<dbReference type="InterPro" id="IPR012334">
    <property type="entry name" value="Pectin_lyas_fold"/>
</dbReference>
<sequence>MRAVNRTVTATAAAFLFAATAPALAADYPPPANPGKLPAASKKGRKLVVCKRGCRFRTIQAAIQQATGRDLIVVKPGTYREGVRILGRRYDGLRIVGDPRRPRRVRLDGRGLRGASAQNAFFVNAADRVTIRGFYARNYKANCFFVVNVDGYTLDRLVAERCGAYGVYAFNSKGGTMSNSEAYYNNDAGFYIGQTPPQKGRKKRSFVTNVKAYLNVLGFSGTNMRYVTIRRSQFFNNGAGIVPNALRTEKFPPPEENVIADNDVFWNNFNYYRGAPFKIPERGPAGLSAYPIGIGVLLFGSQDTVVEGNRIFGNWLLGFGAVQQFELAQSNDPKLKEAATLRNNVVRSNRFGLGGRDLNGRDLGYDGSGTGNCFEANELTSPVPTIGPAAAYPPCPGPAANSANPEVLAQAAQWLAVQDPKKPETFEQFWLRHPHAPRTGVRPIEHFGQ</sequence>
<dbReference type="InterPro" id="IPR011050">
    <property type="entry name" value="Pectin_lyase_fold/virulence"/>
</dbReference>
<dbReference type="OrthoDB" id="339817at2"/>
<organism evidence="3 4">
    <name type="scientific">Thermoleophilum album</name>
    <dbReference type="NCBI Taxonomy" id="29539"/>
    <lineage>
        <taxon>Bacteria</taxon>
        <taxon>Bacillati</taxon>
        <taxon>Actinomycetota</taxon>
        <taxon>Thermoleophilia</taxon>
        <taxon>Thermoleophilales</taxon>
        <taxon>Thermoleophilaceae</taxon>
        <taxon>Thermoleophilum</taxon>
    </lineage>
</organism>
<gene>
    <name evidence="3" type="ORF">SAMN02745716_1987</name>
</gene>
<dbReference type="Pfam" id="PF13229">
    <property type="entry name" value="Beta_helix"/>
    <property type="match status" value="1"/>
</dbReference>
<accession>A0A1H6FZU7</accession>
<reference evidence="4" key="1">
    <citation type="submission" date="2016-10" db="EMBL/GenBank/DDBJ databases">
        <authorList>
            <person name="Varghese N."/>
            <person name="Submissions S."/>
        </authorList>
    </citation>
    <scope>NUCLEOTIDE SEQUENCE [LARGE SCALE GENOMIC DNA]</scope>
    <source>
        <strain evidence="4">ATCC 35263</strain>
    </source>
</reference>
<dbReference type="SUPFAM" id="SSF51126">
    <property type="entry name" value="Pectin lyase-like"/>
    <property type="match status" value="1"/>
</dbReference>
<keyword evidence="1" id="KW-0732">Signal</keyword>
<evidence type="ECO:0000259" key="2">
    <source>
        <dbReference type="Pfam" id="PF13229"/>
    </source>
</evidence>
<dbReference type="Proteomes" id="UP000222056">
    <property type="component" value="Unassembled WGS sequence"/>
</dbReference>
<dbReference type="InterPro" id="IPR006626">
    <property type="entry name" value="PbH1"/>
</dbReference>
<feature type="domain" description="Right handed beta helix" evidence="2">
    <location>
        <begin position="120"/>
        <end position="267"/>
    </location>
</feature>
<proteinExistence type="predicted"/>
<keyword evidence="4" id="KW-1185">Reference proteome</keyword>
<dbReference type="AlphaFoldDB" id="A0A1H6FZU7"/>
<evidence type="ECO:0000313" key="3">
    <source>
        <dbReference type="EMBL" id="SEH15543.1"/>
    </source>
</evidence>
<feature type="chain" id="PRO_5013581561" evidence="1">
    <location>
        <begin position="26"/>
        <end position="449"/>
    </location>
</feature>
<dbReference type="Gene3D" id="2.160.20.10">
    <property type="entry name" value="Single-stranded right-handed beta-helix, Pectin lyase-like"/>
    <property type="match status" value="1"/>
</dbReference>
<feature type="signal peptide" evidence="1">
    <location>
        <begin position="1"/>
        <end position="25"/>
    </location>
</feature>
<evidence type="ECO:0000256" key="1">
    <source>
        <dbReference type="SAM" id="SignalP"/>
    </source>
</evidence>